<sequence length="72" mass="7775">MMARQARDATGEGPGSEEGGGRFGGPLPGQPEQEADHTRPKSMWSRVTRGSSVLTRIIQHLRGAFRQPLSTS</sequence>
<gene>
    <name evidence="2" type="ORF">GCM10009579_12110</name>
</gene>
<protein>
    <submittedName>
        <fullName evidence="2">Uncharacterized protein</fullName>
    </submittedName>
</protein>
<feature type="region of interest" description="Disordered" evidence="1">
    <location>
        <begin position="1"/>
        <end position="47"/>
    </location>
</feature>
<dbReference type="EMBL" id="BAAAIH010000004">
    <property type="protein sequence ID" value="GAA1255712.1"/>
    <property type="molecule type" value="Genomic_DNA"/>
</dbReference>
<evidence type="ECO:0000313" key="3">
    <source>
        <dbReference type="Proteomes" id="UP001500282"/>
    </source>
</evidence>
<dbReference type="Proteomes" id="UP001500282">
    <property type="component" value="Unassembled WGS sequence"/>
</dbReference>
<accession>A0ABN1WMD2</accession>
<name>A0ABN1WMD2_9ACTN</name>
<organism evidence="2 3">
    <name type="scientific">Streptomyces javensis</name>
    <dbReference type="NCBI Taxonomy" id="114698"/>
    <lineage>
        <taxon>Bacteria</taxon>
        <taxon>Bacillati</taxon>
        <taxon>Actinomycetota</taxon>
        <taxon>Actinomycetes</taxon>
        <taxon>Kitasatosporales</taxon>
        <taxon>Streptomycetaceae</taxon>
        <taxon>Streptomyces</taxon>
        <taxon>Streptomyces violaceusniger group</taxon>
    </lineage>
</organism>
<reference evidence="2 3" key="1">
    <citation type="journal article" date="2019" name="Int. J. Syst. Evol. Microbiol.">
        <title>The Global Catalogue of Microorganisms (GCM) 10K type strain sequencing project: providing services to taxonomists for standard genome sequencing and annotation.</title>
        <authorList>
            <consortium name="The Broad Institute Genomics Platform"/>
            <consortium name="The Broad Institute Genome Sequencing Center for Infectious Disease"/>
            <person name="Wu L."/>
            <person name="Ma J."/>
        </authorList>
    </citation>
    <scope>NUCLEOTIDE SEQUENCE [LARGE SCALE GENOMIC DNA]</scope>
    <source>
        <strain evidence="2 3">JCM 11448</strain>
    </source>
</reference>
<feature type="compositionally biased region" description="Gly residues" evidence="1">
    <location>
        <begin position="12"/>
        <end position="27"/>
    </location>
</feature>
<evidence type="ECO:0000256" key="1">
    <source>
        <dbReference type="SAM" id="MobiDB-lite"/>
    </source>
</evidence>
<proteinExistence type="predicted"/>
<comment type="caution">
    <text evidence="2">The sequence shown here is derived from an EMBL/GenBank/DDBJ whole genome shotgun (WGS) entry which is preliminary data.</text>
</comment>
<keyword evidence="3" id="KW-1185">Reference proteome</keyword>
<feature type="compositionally biased region" description="Basic and acidic residues" evidence="1">
    <location>
        <begin position="1"/>
        <end position="10"/>
    </location>
</feature>
<evidence type="ECO:0000313" key="2">
    <source>
        <dbReference type="EMBL" id="GAA1255712.1"/>
    </source>
</evidence>